<comment type="caution">
    <text evidence="1">The sequence shown here is derived from an EMBL/GenBank/DDBJ whole genome shotgun (WGS) entry which is preliminary data.</text>
</comment>
<dbReference type="AlphaFoldDB" id="A0A9D2DE54"/>
<dbReference type="PROSITE" id="PS51257">
    <property type="entry name" value="PROKAR_LIPOPROTEIN"/>
    <property type="match status" value="1"/>
</dbReference>
<evidence type="ECO:0000313" key="1">
    <source>
        <dbReference type="EMBL" id="HIZ15341.1"/>
    </source>
</evidence>
<accession>A0A9D2DE54</accession>
<reference evidence="1" key="1">
    <citation type="journal article" date="2021" name="PeerJ">
        <title>Extensive microbial diversity within the chicken gut microbiome revealed by metagenomics and culture.</title>
        <authorList>
            <person name="Gilroy R."/>
            <person name="Ravi A."/>
            <person name="Getino M."/>
            <person name="Pursley I."/>
            <person name="Horton D.L."/>
            <person name="Alikhan N.F."/>
            <person name="Baker D."/>
            <person name="Gharbi K."/>
            <person name="Hall N."/>
            <person name="Watson M."/>
            <person name="Adriaenssens E.M."/>
            <person name="Foster-Nyarko E."/>
            <person name="Jarju S."/>
            <person name="Secka A."/>
            <person name="Antonio M."/>
            <person name="Oren A."/>
            <person name="Chaudhuri R.R."/>
            <person name="La Ragione R."/>
            <person name="Hildebrand F."/>
            <person name="Pallen M.J."/>
        </authorList>
    </citation>
    <scope>NUCLEOTIDE SEQUENCE</scope>
    <source>
        <strain evidence="1">ChiHjej11B10-19426</strain>
    </source>
</reference>
<gene>
    <name evidence="1" type="ORF">H9816_05480</name>
</gene>
<name>A0A9D2DE54_9BACT</name>
<reference evidence="1" key="2">
    <citation type="submission" date="2021-04" db="EMBL/GenBank/DDBJ databases">
        <authorList>
            <person name="Gilroy R."/>
        </authorList>
    </citation>
    <scope>NUCLEOTIDE SEQUENCE</scope>
    <source>
        <strain evidence="1">ChiHjej11B10-19426</strain>
    </source>
</reference>
<protein>
    <recommendedName>
        <fullName evidence="3">PKD domain-containing protein</fullName>
    </recommendedName>
</protein>
<organism evidence="1 2">
    <name type="scientific">Candidatus Tidjanibacter faecipullorum</name>
    <dbReference type="NCBI Taxonomy" id="2838766"/>
    <lineage>
        <taxon>Bacteria</taxon>
        <taxon>Pseudomonadati</taxon>
        <taxon>Bacteroidota</taxon>
        <taxon>Bacteroidia</taxon>
        <taxon>Bacteroidales</taxon>
        <taxon>Rikenellaceae</taxon>
        <taxon>Tidjanibacter</taxon>
    </lineage>
</organism>
<dbReference type="EMBL" id="DXCC01000017">
    <property type="protein sequence ID" value="HIZ15341.1"/>
    <property type="molecule type" value="Genomic_DNA"/>
</dbReference>
<proteinExistence type="predicted"/>
<evidence type="ECO:0008006" key="3">
    <source>
        <dbReference type="Google" id="ProtNLM"/>
    </source>
</evidence>
<evidence type="ECO:0000313" key="2">
    <source>
        <dbReference type="Proteomes" id="UP000824014"/>
    </source>
</evidence>
<sequence length="310" mass="33922">MKEKLILLATAAMLLAACNKSRVVMPEAYGPHPPVAESSPYSNRVIAYRPAPGQFINNTLMGFTGEETTAEAARAYADRMLHPTDGSSPRMISLGGFGGYVVVGFDHSIQATGGCEGYDFSITGNQFSGSSEPGVVWVMPDENGNGEPDDGVWYELQGRYAAESVRDYAVTYYRPAADGDPVRWSDSAGHEGQIERIIDHEQNYFPLWEEASYTLTGTCLPDRSGTGDNGRFSTGDYGWGYADNWGEDMLEQPKAKNFFRIADAVDSEGNPVALRYIDFIKVQTGVNIQGRSGVGELSTEVSRFRDENLE</sequence>
<dbReference type="Proteomes" id="UP000824014">
    <property type="component" value="Unassembled WGS sequence"/>
</dbReference>